<keyword evidence="2" id="KW-0336">GPI-anchor</keyword>
<name>A0A5N4A8P4_PHOPY</name>
<dbReference type="PANTHER" id="PTHR33562">
    <property type="entry name" value="ATILLA, ISOFORM B-RELATED-RELATED"/>
    <property type="match status" value="1"/>
</dbReference>
<evidence type="ECO:0000313" key="10">
    <source>
        <dbReference type="Proteomes" id="UP000327044"/>
    </source>
</evidence>
<evidence type="ECO:0000256" key="4">
    <source>
        <dbReference type="ARBA" id="ARBA00022729"/>
    </source>
</evidence>
<proteinExistence type="predicted"/>
<evidence type="ECO:0000256" key="3">
    <source>
        <dbReference type="ARBA" id="ARBA00022692"/>
    </source>
</evidence>
<accession>A0A5N4A8P4</accession>
<reference evidence="9 10" key="1">
    <citation type="journal article" date="2018" name="Elife">
        <title>Firefly genomes illuminate parallel origins of bioluminescence in beetles.</title>
        <authorList>
            <person name="Fallon T.R."/>
            <person name="Lower S.E."/>
            <person name="Chang C.H."/>
            <person name="Bessho-Uehara M."/>
            <person name="Martin G.J."/>
            <person name="Bewick A.J."/>
            <person name="Behringer M."/>
            <person name="Debat H.J."/>
            <person name="Wong I."/>
            <person name="Day J.C."/>
            <person name="Suvorov A."/>
            <person name="Silva C.J."/>
            <person name="Stanger-Hall K.F."/>
            <person name="Hall D.W."/>
            <person name="Schmitz R.J."/>
            <person name="Nelson D.R."/>
            <person name="Lewis S.M."/>
            <person name="Shigenobu S."/>
            <person name="Bybee S.M."/>
            <person name="Larracuente A.M."/>
            <person name="Oba Y."/>
            <person name="Weng J.K."/>
        </authorList>
    </citation>
    <scope>NUCLEOTIDE SEQUENCE [LARGE SCALE GENOMIC DNA]</scope>
    <source>
        <strain evidence="9">1611_PpyrPB1</strain>
        <tissue evidence="9">Whole body</tissue>
    </source>
</reference>
<keyword evidence="10" id="KW-1185">Reference proteome</keyword>
<keyword evidence="4 8" id="KW-0732">Signal</keyword>
<dbReference type="InParanoid" id="A0A5N4A8P4"/>
<keyword evidence="3" id="KW-0812">Transmembrane</keyword>
<dbReference type="AlphaFoldDB" id="A0A5N4A8P4"/>
<feature type="signal peptide" evidence="8">
    <location>
        <begin position="1"/>
        <end position="23"/>
    </location>
</feature>
<comment type="caution">
    <text evidence="9">The sequence shown here is derived from an EMBL/GenBank/DDBJ whole genome shotgun (WGS) entry which is preliminary data.</text>
</comment>
<dbReference type="InterPro" id="IPR050975">
    <property type="entry name" value="Sleep_regulator"/>
</dbReference>
<evidence type="ECO:0000256" key="1">
    <source>
        <dbReference type="ARBA" id="ARBA00004589"/>
    </source>
</evidence>
<dbReference type="GO" id="GO:0098552">
    <property type="term" value="C:side of membrane"/>
    <property type="evidence" value="ECO:0007669"/>
    <property type="project" value="UniProtKB-KW"/>
</dbReference>
<keyword evidence="6" id="KW-0472">Membrane</keyword>
<dbReference type="Proteomes" id="UP000327044">
    <property type="component" value="Unassembled WGS sequence"/>
</dbReference>
<evidence type="ECO:0000256" key="6">
    <source>
        <dbReference type="ARBA" id="ARBA00023136"/>
    </source>
</evidence>
<evidence type="ECO:0000256" key="5">
    <source>
        <dbReference type="ARBA" id="ARBA00022989"/>
    </source>
</evidence>
<feature type="chain" id="PRO_5047041399" evidence="8">
    <location>
        <begin position="24"/>
        <end position="126"/>
    </location>
</feature>
<gene>
    <name evidence="9" type="ORF">PPYR_13304</name>
</gene>
<evidence type="ECO:0000313" key="9">
    <source>
        <dbReference type="EMBL" id="KAB0793684.1"/>
    </source>
</evidence>
<keyword evidence="5" id="KW-1133">Transmembrane helix</keyword>
<organism evidence="9 10">
    <name type="scientific">Photinus pyralis</name>
    <name type="common">Common eastern firefly</name>
    <name type="synonym">Lampyris pyralis</name>
    <dbReference type="NCBI Taxonomy" id="7054"/>
    <lineage>
        <taxon>Eukaryota</taxon>
        <taxon>Metazoa</taxon>
        <taxon>Ecdysozoa</taxon>
        <taxon>Arthropoda</taxon>
        <taxon>Hexapoda</taxon>
        <taxon>Insecta</taxon>
        <taxon>Pterygota</taxon>
        <taxon>Neoptera</taxon>
        <taxon>Endopterygota</taxon>
        <taxon>Coleoptera</taxon>
        <taxon>Polyphaga</taxon>
        <taxon>Elateriformia</taxon>
        <taxon>Elateroidea</taxon>
        <taxon>Lampyridae</taxon>
        <taxon>Lampyrinae</taxon>
        <taxon>Photinus</taxon>
    </lineage>
</organism>
<evidence type="ECO:0000256" key="2">
    <source>
        <dbReference type="ARBA" id="ARBA00022622"/>
    </source>
</evidence>
<comment type="subcellular location">
    <subcellularLocation>
        <location evidence="1">Membrane</location>
        <topology evidence="1">Lipid-anchor</topology>
        <topology evidence="1">GPI-anchor</topology>
    </subcellularLocation>
</comment>
<evidence type="ECO:0000256" key="8">
    <source>
        <dbReference type="SAM" id="SignalP"/>
    </source>
</evidence>
<keyword evidence="7" id="KW-0449">Lipoprotein</keyword>
<dbReference type="PANTHER" id="PTHR33562:SF29">
    <property type="entry name" value="PROTEIN SLEEPLESS"/>
    <property type="match status" value="1"/>
</dbReference>
<dbReference type="EMBL" id="VVIM01000009">
    <property type="protein sequence ID" value="KAB0793684.1"/>
    <property type="molecule type" value="Genomic_DNA"/>
</dbReference>
<sequence>MNCLFNKKLILGFLIFYVQIVNVSNIACYRCRSLTYAFCGDEFDPERTAISVCNLGEVCAKLYSKQDTYVMRGCFTRGTCISHPMLDECDVCDGNLCNGERPTFRSPFLTNVINLLISYVITNHLY</sequence>
<keyword evidence="2" id="KW-0325">Glycoprotein</keyword>
<protein>
    <submittedName>
        <fullName evidence="9">Uncharacterized protein</fullName>
    </submittedName>
</protein>
<evidence type="ECO:0000256" key="7">
    <source>
        <dbReference type="ARBA" id="ARBA00023288"/>
    </source>
</evidence>